<reference evidence="2 3" key="1">
    <citation type="journal article" date="2016" name="Sci. Rep.">
        <title>Evaluation of genetic diversity among strains of the human gut commensal Bifidobacterium adolescentis.</title>
        <authorList>
            <person name="Duranti S."/>
            <person name="Milani C."/>
            <person name="Lugli G.A."/>
            <person name="Mancabelli L."/>
            <person name="Turroni F."/>
            <person name="Ferrario C."/>
            <person name="Mangifesta M."/>
            <person name="Viappiani A."/>
            <person name="Sanchez B."/>
            <person name="Margolles A."/>
            <person name="van Sinderen D."/>
            <person name="Ventura M."/>
        </authorList>
    </citation>
    <scope>NUCLEOTIDE SEQUENCE [LARGE SCALE GENOMIC DNA]</scope>
    <source>
        <strain evidence="2 3">487B</strain>
    </source>
</reference>
<dbReference type="GO" id="GO:0004386">
    <property type="term" value="F:helicase activity"/>
    <property type="evidence" value="ECO:0007669"/>
    <property type="project" value="UniProtKB-KW"/>
</dbReference>
<evidence type="ECO:0000313" key="3">
    <source>
        <dbReference type="Proteomes" id="UP000193377"/>
    </source>
</evidence>
<comment type="caution">
    <text evidence="2">The sequence shown here is derived from an EMBL/GenBank/DDBJ whole genome shotgun (WGS) entry which is preliminary data.</text>
</comment>
<keyword evidence="2" id="KW-0378">Hydrolase</keyword>
<dbReference type="AlphaFoldDB" id="A0A1X2YVS2"/>
<sequence>MPIFIRRKAEEQEKSYYFVGSAVALDDVHASVNPGEDGSESKVVISTLKLGKPVDPELYRHLTGKSAL</sequence>
<organism evidence="2 3">
    <name type="scientific">Bifidobacterium adolescentis</name>
    <dbReference type="NCBI Taxonomy" id="1680"/>
    <lineage>
        <taxon>Bacteria</taxon>
        <taxon>Bacillati</taxon>
        <taxon>Actinomycetota</taxon>
        <taxon>Actinomycetes</taxon>
        <taxon>Bifidobacteriales</taxon>
        <taxon>Bifidobacteriaceae</taxon>
        <taxon>Bifidobacterium</taxon>
    </lineage>
</organism>
<dbReference type="Pfam" id="PF11907">
    <property type="entry name" value="DUF3427"/>
    <property type="match status" value="1"/>
</dbReference>
<keyword evidence="2" id="KW-0067">ATP-binding</keyword>
<dbReference type="InterPro" id="IPR021835">
    <property type="entry name" value="DUF3427"/>
</dbReference>
<dbReference type="EMBL" id="LNKD01000002">
    <property type="protein sequence ID" value="OSG86258.1"/>
    <property type="molecule type" value="Genomic_DNA"/>
</dbReference>
<name>A0A1X2YVS2_BIFAD</name>
<gene>
    <name evidence="2" type="ORF">B0487_1770</name>
</gene>
<keyword evidence="2" id="KW-0547">Nucleotide-binding</keyword>
<protein>
    <submittedName>
        <fullName evidence="2">DNA/RNA helicase</fullName>
    </submittedName>
</protein>
<evidence type="ECO:0000259" key="1">
    <source>
        <dbReference type="Pfam" id="PF11907"/>
    </source>
</evidence>
<accession>A0A1X2YVS2</accession>
<feature type="domain" description="DUF3427" evidence="1">
    <location>
        <begin position="1"/>
        <end position="62"/>
    </location>
</feature>
<keyword evidence="2" id="KW-0347">Helicase</keyword>
<dbReference type="Proteomes" id="UP000193377">
    <property type="component" value="Unassembled WGS sequence"/>
</dbReference>
<proteinExistence type="predicted"/>
<evidence type="ECO:0000313" key="2">
    <source>
        <dbReference type="EMBL" id="OSG86258.1"/>
    </source>
</evidence>